<evidence type="ECO:0000313" key="2">
    <source>
        <dbReference type="Proteomes" id="UP001054846"/>
    </source>
</evidence>
<evidence type="ECO:0000313" key="1">
    <source>
        <dbReference type="EMBL" id="UFP92814.1"/>
    </source>
</evidence>
<accession>A0ABY3PGV6</accession>
<name>A0ABY3PGV6_9CYAN</name>
<proteinExistence type="predicted"/>
<dbReference type="EMBL" id="CP063845">
    <property type="protein sequence ID" value="UFP92814.1"/>
    <property type="molecule type" value="Genomic_DNA"/>
</dbReference>
<keyword evidence="2" id="KW-1185">Reference proteome</keyword>
<gene>
    <name evidence="1" type="ORF">ISF26_13350</name>
</gene>
<organism evidence="1 2">
    <name type="scientific">Gloeobacter morelensis MG652769</name>
    <dbReference type="NCBI Taxonomy" id="2781736"/>
    <lineage>
        <taxon>Bacteria</taxon>
        <taxon>Bacillati</taxon>
        <taxon>Cyanobacteriota</taxon>
        <taxon>Cyanophyceae</taxon>
        <taxon>Gloeobacterales</taxon>
        <taxon>Gloeobacteraceae</taxon>
        <taxon>Gloeobacter</taxon>
        <taxon>Gloeobacter morelensis</taxon>
    </lineage>
</organism>
<sequence length="84" mass="9174">MNPQGPDPEIDLRDVLRERERAIEAMGARAYDTAVLEAIAHLAVSDILWPEKAIELLKPYLQGRFGPHGASVGIAALQRLADDA</sequence>
<protein>
    <submittedName>
        <fullName evidence="1">Uncharacterized protein</fullName>
    </submittedName>
</protein>
<dbReference type="Proteomes" id="UP001054846">
    <property type="component" value="Chromosome"/>
</dbReference>
<dbReference type="RefSeq" id="WP_230839806.1">
    <property type="nucleotide sequence ID" value="NZ_CP063845.1"/>
</dbReference>
<reference evidence="1 2" key="1">
    <citation type="journal article" date="2021" name="Genome Biol. Evol.">
        <title>Complete Genome Sequencing of a Novel Gloeobacter Species from a Waterfall Cave in Mexico.</title>
        <authorList>
            <person name="Saw J.H."/>
            <person name="Cardona T."/>
            <person name="Montejano G."/>
        </authorList>
    </citation>
    <scope>NUCLEOTIDE SEQUENCE [LARGE SCALE GENOMIC DNA]</scope>
    <source>
        <strain evidence="1">MG652769</strain>
    </source>
</reference>